<dbReference type="PANTHER" id="PTHR34818">
    <property type="entry name" value="PROTEIN BLI-3"/>
    <property type="match status" value="1"/>
</dbReference>
<dbReference type="Pfam" id="PF16242">
    <property type="entry name" value="Pyrid_ox_like"/>
    <property type="match status" value="1"/>
</dbReference>
<protein>
    <submittedName>
        <fullName evidence="2">General stress protein 26</fullName>
    </submittedName>
</protein>
<keyword evidence="3" id="KW-1185">Reference proteome</keyword>
<sequence length="160" mass="17355">MSREEDLKTVYDLIKDEKVAMVTTRNEGTGALTSRPMTTQETQFDGTLYFIVTAEAGTVSDLQSAAPVNVSYRGSSAFVSLSGTGRVGSDPEKAKELWNDSVAAWFEVGPEDPQVQVLTVDVDGAEYWSVENKAALMIDLVKSRVTGNRPDVGENDTVDL</sequence>
<feature type="domain" description="General stress protein FMN-binding split barrel" evidence="1">
    <location>
        <begin position="6"/>
        <end position="151"/>
    </location>
</feature>
<evidence type="ECO:0000313" key="3">
    <source>
        <dbReference type="Proteomes" id="UP000250028"/>
    </source>
</evidence>
<dbReference type="EMBL" id="UESZ01000001">
    <property type="protein sequence ID" value="SSA36263.1"/>
    <property type="molecule type" value="Genomic_DNA"/>
</dbReference>
<dbReference type="InterPro" id="IPR052917">
    <property type="entry name" value="Stress-Dev_Protein"/>
</dbReference>
<name>A0A2Y9C2K9_9MICO</name>
<dbReference type="InterPro" id="IPR012349">
    <property type="entry name" value="Split_barrel_FMN-bd"/>
</dbReference>
<dbReference type="Proteomes" id="UP000250028">
    <property type="component" value="Unassembled WGS sequence"/>
</dbReference>
<dbReference type="OrthoDB" id="1432662at2"/>
<evidence type="ECO:0000259" key="1">
    <source>
        <dbReference type="Pfam" id="PF16242"/>
    </source>
</evidence>
<proteinExistence type="predicted"/>
<organism evidence="2 3">
    <name type="scientific">Branchiibius hedensis</name>
    <dbReference type="NCBI Taxonomy" id="672460"/>
    <lineage>
        <taxon>Bacteria</taxon>
        <taxon>Bacillati</taxon>
        <taxon>Actinomycetota</taxon>
        <taxon>Actinomycetes</taxon>
        <taxon>Micrococcales</taxon>
        <taxon>Dermacoccaceae</taxon>
        <taxon>Branchiibius</taxon>
    </lineage>
</organism>
<accession>A0A2Y9C2K9</accession>
<dbReference type="RefSeq" id="WP_109688112.1">
    <property type="nucleotide sequence ID" value="NZ_QGDN01000001.1"/>
</dbReference>
<dbReference type="InterPro" id="IPR038725">
    <property type="entry name" value="YdaG_split_barrel_FMN-bd"/>
</dbReference>
<dbReference type="PANTHER" id="PTHR34818:SF1">
    <property type="entry name" value="PROTEIN BLI-3"/>
    <property type="match status" value="1"/>
</dbReference>
<dbReference type="AlphaFoldDB" id="A0A2Y9C2K9"/>
<dbReference type="Gene3D" id="2.30.110.10">
    <property type="entry name" value="Electron Transport, Fmn-binding Protein, Chain A"/>
    <property type="match status" value="1"/>
</dbReference>
<reference evidence="3" key="1">
    <citation type="submission" date="2016-10" db="EMBL/GenBank/DDBJ databases">
        <authorList>
            <person name="Varghese N."/>
            <person name="Submissions S."/>
        </authorList>
    </citation>
    <scope>NUCLEOTIDE SEQUENCE [LARGE SCALE GENOMIC DNA]</scope>
    <source>
        <strain evidence="3">DSM 22951</strain>
    </source>
</reference>
<gene>
    <name evidence="2" type="ORF">SAMN04489750_3653</name>
</gene>
<dbReference type="SUPFAM" id="SSF50475">
    <property type="entry name" value="FMN-binding split barrel"/>
    <property type="match status" value="1"/>
</dbReference>
<evidence type="ECO:0000313" key="2">
    <source>
        <dbReference type="EMBL" id="SSA36263.1"/>
    </source>
</evidence>